<protein>
    <submittedName>
        <fullName evidence="2">Uncharacterized protein</fullName>
    </submittedName>
</protein>
<sequence>MDESKTYGVQFCLVRRTIEAETTLPLSPPHQFIGDGGSRSNRLLLLPSHRAPTTSPPEAYDAESFRCGGIRVSRPLRGAAQHRRLRIRKRRHIRPRRHYGALRAALGAPARPLRIRCGRGALGARGAGEGGGRPRECQKGNVAVAEAVLTEALEMNTCGGLHLMYRSRSKARLSMGNITRALADAEEATEIAPEFPQKVSNAITFHELMHTCYALIKYKNAYADALDLDPSIRRTKSFRARVEKLREKLGNPWRGRDLSTRDVRVSSLGVWRHCRRRGGGGGGPRSSTPRNCMKGELFGSYG</sequence>
<dbReference type="EMBL" id="JAAALK010000953">
    <property type="protein sequence ID" value="KAG8043907.1"/>
    <property type="molecule type" value="Genomic_DNA"/>
</dbReference>
<dbReference type="PANTHER" id="PTHR47682">
    <property type="entry name" value="TETRATRICOPEPTIDE REPEAT (TPR)-CONTAINING PROTEIN"/>
    <property type="match status" value="1"/>
</dbReference>
<name>A0A8J5UUW4_ZIZPA</name>
<gene>
    <name evidence="2" type="ORF">GUJ93_ZPchr0458g22444</name>
</gene>
<reference evidence="2" key="2">
    <citation type="submission" date="2021-02" db="EMBL/GenBank/DDBJ databases">
        <authorList>
            <person name="Kimball J.A."/>
            <person name="Haas M.W."/>
            <person name="Macchietto M."/>
            <person name="Kono T."/>
            <person name="Duquette J."/>
            <person name="Shao M."/>
        </authorList>
    </citation>
    <scope>NUCLEOTIDE SEQUENCE</scope>
    <source>
        <tissue evidence="2">Fresh leaf tissue</tissue>
    </source>
</reference>
<organism evidence="2 3">
    <name type="scientific">Zizania palustris</name>
    <name type="common">Northern wild rice</name>
    <dbReference type="NCBI Taxonomy" id="103762"/>
    <lineage>
        <taxon>Eukaryota</taxon>
        <taxon>Viridiplantae</taxon>
        <taxon>Streptophyta</taxon>
        <taxon>Embryophyta</taxon>
        <taxon>Tracheophyta</taxon>
        <taxon>Spermatophyta</taxon>
        <taxon>Magnoliopsida</taxon>
        <taxon>Liliopsida</taxon>
        <taxon>Poales</taxon>
        <taxon>Poaceae</taxon>
        <taxon>BOP clade</taxon>
        <taxon>Oryzoideae</taxon>
        <taxon>Oryzeae</taxon>
        <taxon>Zizaniinae</taxon>
        <taxon>Zizania</taxon>
    </lineage>
</organism>
<evidence type="ECO:0000313" key="2">
    <source>
        <dbReference type="EMBL" id="KAG8043907.1"/>
    </source>
</evidence>
<evidence type="ECO:0000313" key="3">
    <source>
        <dbReference type="Proteomes" id="UP000729402"/>
    </source>
</evidence>
<keyword evidence="3" id="KW-1185">Reference proteome</keyword>
<reference evidence="2" key="1">
    <citation type="journal article" date="2021" name="bioRxiv">
        <title>Whole Genome Assembly and Annotation of Northern Wild Rice, Zizania palustris L., Supports a Whole Genome Duplication in the Zizania Genus.</title>
        <authorList>
            <person name="Haas M."/>
            <person name="Kono T."/>
            <person name="Macchietto M."/>
            <person name="Millas R."/>
            <person name="McGilp L."/>
            <person name="Shao M."/>
            <person name="Duquette J."/>
            <person name="Hirsch C.N."/>
            <person name="Kimball J."/>
        </authorList>
    </citation>
    <scope>NUCLEOTIDE SEQUENCE</scope>
    <source>
        <tissue evidence="2">Fresh leaf tissue</tissue>
    </source>
</reference>
<comment type="caution">
    <text evidence="2">The sequence shown here is derived from an EMBL/GenBank/DDBJ whole genome shotgun (WGS) entry which is preliminary data.</text>
</comment>
<dbReference type="AlphaFoldDB" id="A0A8J5UUW4"/>
<feature type="region of interest" description="Disordered" evidence="1">
    <location>
        <begin position="276"/>
        <end position="302"/>
    </location>
</feature>
<dbReference type="Proteomes" id="UP000729402">
    <property type="component" value="Unassembled WGS sequence"/>
</dbReference>
<accession>A0A8J5UUW4</accession>
<dbReference type="OrthoDB" id="2423701at2759"/>
<proteinExistence type="predicted"/>
<dbReference type="PANTHER" id="PTHR47682:SF1">
    <property type="entry name" value="TETRATRICOPEPTIDE REPEAT (TPR)-CONTAINING PROTEIN"/>
    <property type="match status" value="1"/>
</dbReference>
<evidence type="ECO:0000256" key="1">
    <source>
        <dbReference type="SAM" id="MobiDB-lite"/>
    </source>
</evidence>